<name>A0A6N2UZ76_9FIRM</name>
<accession>A0A6N2UZ76</accession>
<organism evidence="1">
    <name type="scientific">[Clostridium] nexile</name>
    <dbReference type="NCBI Taxonomy" id="29361"/>
    <lineage>
        <taxon>Bacteria</taxon>
        <taxon>Bacillati</taxon>
        <taxon>Bacillota</taxon>
        <taxon>Clostridia</taxon>
        <taxon>Lachnospirales</taxon>
        <taxon>Lachnospiraceae</taxon>
        <taxon>Tyzzerella</taxon>
    </lineage>
</organism>
<gene>
    <name evidence="1" type="ORF">CNLFYP112_02374</name>
</gene>
<dbReference type="AlphaFoldDB" id="A0A6N2UZ76"/>
<evidence type="ECO:0000313" key="1">
    <source>
        <dbReference type="EMBL" id="VYT23010.1"/>
    </source>
</evidence>
<dbReference type="EMBL" id="CACRTG010000021">
    <property type="protein sequence ID" value="VYT23010.1"/>
    <property type="molecule type" value="Genomic_DNA"/>
</dbReference>
<protein>
    <submittedName>
        <fullName evidence="1">Uncharacterized protein</fullName>
    </submittedName>
</protein>
<sequence length="161" mass="18485">MDERKNKMTDQRYREILPMAYMTAAIEKGRQPRPVEVGLCARAIVDAEDENNLAYRVAMATKIHCTIVGVKRVSTKTGYDKYEITYRTFGKDEDETIPSPLIGDFRYGKVTEWLWAKKNDDGTDYWPGRRAVLYKHNDPPKEGDMSSAGYRCCVFAEALDK</sequence>
<reference evidence="1" key="1">
    <citation type="submission" date="2019-11" db="EMBL/GenBank/DDBJ databases">
        <authorList>
            <person name="Feng L."/>
        </authorList>
    </citation>
    <scope>NUCLEOTIDE SEQUENCE</scope>
    <source>
        <strain evidence="1">CnexileLFYP112</strain>
    </source>
</reference>
<proteinExistence type="predicted"/>